<evidence type="ECO:0000313" key="1">
    <source>
        <dbReference type="EMBL" id="MBY24632.1"/>
    </source>
</evidence>
<protein>
    <submittedName>
        <fullName evidence="1">Uncharacterized protein</fullName>
    </submittedName>
</protein>
<dbReference type="Pfam" id="PF14924">
    <property type="entry name" value="MAP10_N"/>
    <property type="match status" value="1"/>
</dbReference>
<proteinExistence type="predicted"/>
<name>A0A2S2P5K6_SCHGA</name>
<dbReference type="AlphaFoldDB" id="A0A2S2P5K6"/>
<reference evidence="1" key="1">
    <citation type="submission" date="2018-04" db="EMBL/GenBank/DDBJ databases">
        <title>Transcriptome of Schizaphis graminum biotype I.</title>
        <authorList>
            <person name="Scully E.D."/>
            <person name="Geib S.M."/>
            <person name="Palmer N.A."/>
            <person name="Koch K."/>
            <person name="Bradshaw J."/>
            <person name="Heng-Moss T."/>
            <person name="Sarath G."/>
        </authorList>
    </citation>
    <scope>NUCLEOTIDE SEQUENCE</scope>
</reference>
<accession>A0A2S2P5K6</accession>
<sequence length="356" mass="40755">MAVTGNSIFMLELIVHRVTLTDQIQMHNTCPVCVCFRFPGLVELVVCEGGFCADGKVGGGEILMTNGKSCLFAINNSDLCRAARDFCAKISVNRRVDGEQQMRYVAQTHLEFDRTFTDIILNPNQVERFRKLKQILPLYENGRPNPVGSIELFVRLTSQGDLVVTHFNRAPDSNNYQYKAVPIEPSKVNYCSERKPLPPKKMCKHKTWCRKNRPKSKEDLQCSKEIRQANCILTMMEKLKTLHKEMKTTKPLRNNALDKKKTNRGKPCMFDLNCPVDRCPFRKSEPENSFVDHLIKGTCPDFEQPSNNKMSEDRELVDDADLFVINVGRVDPCRVIPPAKYKDGCSQYFETDFSKR</sequence>
<dbReference type="EMBL" id="GGMR01012013">
    <property type="protein sequence ID" value="MBY24632.1"/>
    <property type="molecule type" value="Transcribed_RNA"/>
</dbReference>
<organism evidence="1">
    <name type="scientific">Schizaphis graminum</name>
    <name type="common">Green bug aphid</name>
    <dbReference type="NCBI Taxonomy" id="13262"/>
    <lineage>
        <taxon>Eukaryota</taxon>
        <taxon>Metazoa</taxon>
        <taxon>Ecdysozoa</taxon>
        <taxon>Arthropoda</taxon>
        <taxon>Hexapoda</taxon>
        <taxon>Insecta</taxon>
        <taxon>Pterygota</taxon>
        <taxon>Neoptera</taxon>
        <taxon>Paraneoptera</taxon>
        <taxon>Hemiptera</taxon>
        <taxon>Sternorrhyncha</taxon>
        <taxon>Aphidomorpha</taxon>
        <taxon>Aphidoidea</taxon>
        <taxon>Aphididae</taxon>
        <taxon>Aphidini</taxon>
        <taxon>Schizaphis</taxon>
    </lineage>
</organism>
<gene>
    <name evidence="1" type="ORF">g.25156</name>
</gene>